<accession>A0A2H4UV36</accession>
<organism evidence="1">
    <name type="scientific">Bodo saltans virus</name>
    <dbReference type="NCBI Taxonomy" id="2024608"/>
    <lineage>
        <taxon>Viruses</taxon>
        <taxon>Varidnaviria</taxon>
        <taxon>Bamfordvirae</taxon>
        <taxon>Nucleocytoviricota</taxon>
        <taxon>Megaviricetes</taxon>
        <taxon>Imitervirales</taxon>
        <taxon>Mimiviridae</taxon>
        <taxon>Klosneuvirinae</taxon>
        <taxon>Theiavirus</taxon>
        <taxon>Theiavirus salishense</taxon>
    </lineage>
</organism>
<dbReference type="Proteomes" id="UP000240325">
    <property type="component" value="Segment"/>
</dbReference>
<proteinExistence type="predicted"/>
<dbReference type="EMBL" id="MF782455">
    <property type="protein sequence ID" value="ATZ80695.1"/>
    <property type="molecule type" value="Genomic_DNA"/>
</dbReference>
<evidence type="ECO:0000313" key="1">
    <source>
        <dbReference type="EMBL" id="ATZ80695.1"/>
    </source>
</evidence>
<dbReference type="InterPro" id="IPR029044">
    <property type="entry name" value="Nucleotide-diphossugar_trans"/>
</dbReference>
<protein>
    <submittedName>
        <fullName evidence="1">Uncharacterized protein</fullName>
    </submittedName>
</protein>
<evidence type="ECO:0000313" key="2">
    <source>
        <dbReference type="Proteomes" id="UP000240325"/>
    </source>
</evidence>
<sequence length="334" mass="38980">MTVINNIDIDEPQKTKNRTTQAIINNEPIDDVLHVVTMVSNPCLFGRRYLLAKQFIERMENTDNIKLYVVEILYKNQHKFMITKKNNPQHLQLRVDTPLWHKENALNIGIKKLLPSNWKACAWVDADIEFDNVHWALDTLKVLNGMYDVVQLFSHVEDMDKNCLTMSMFHGFGYQFSTGRPYVNAGINFWHPGYGWACTRKAYEKMGGIYELSILGSGDHNMAYSFINRGTSSVNNKVHSNYIDSVKQFEKKVKNLRIGYVPGIIKHYFHGSKKNRKYTERWMILVENQYDPIEHITKNEDGLLIPTDKCPQKLLDDILNYFFERNEDEGFAEN</sequence>
<dbReference type="SUPFAM" id="SSF53448">
    <property type="entry name" value="Nucleotide-diphospho-sugar transferases"/>
    <property type="match status" value="1"/>
</dbReference>
<gene>
    <name evidence="1" type="ORF">BMW23_0649</name>
</gene>
<name>A0A2H4UV36_9VIRU</name>
<reference evidence="1" key="1">
    <citation type="journal article" date="2017" name="Elife">
        <title>The kinetoplastid-infecting Bodo saltans virus (BsV), a window into the most abundant giant viruses in the sea.</title>
        <authorList>
            <person name="Deeg C.M."/>
            <person name="Chow C.-E.T."/>
            <person name="Suttle C.A."/>
        </authorList>
    </citation>
    <scope>NUCLEOTIDE SEQUENCE</scope>
    <source>
        <strain evidence="1">NG1</strain>
    </source>
</reference>
<keyword evidence="2" id="KW-1185">Reference proteome</keyword>